<reference evidence="1 2" key="1">
    <citation type="submission" date="2019-06" db="EMBL/GenBank/DDBJ databases">
        <title>Genomic Encyclopedia of Type Strains, Phase IV (KMG-V): Genome sequencing to study the core and pangenomes of soil and plant-associated prokaryotes.</title>
        <authorList>
            <person name="Whitman W."/>
        </authorList>
    </citation>
    <scope>NUCLEOTIDE SEQUENCE [LARGE SCALE GENOMIC DNA]</scope>
    <source>
        <strain evidence="1 2">BR 11622</strain>
    </source>
</reference>
<dbReference type="AlphaFoldDB" id="A0A560H662"/>
<protein>
    <submittedName>
        <fullName evidence="1">Uncharacterized protein</fullName>
    </submittedName>
</protein>
<evidence type="ECO:0000313" key="1">
    <source>
        <dbReference type="EMBL" id="TWB41060.1"/>
    </source>
</evidence>
<comment type="caution">
    <text evidence="1">The sequence shown here is derived from an EMBL/GenBank/DDBJ whole genome shotgun (WGS) entry which is preliminary data.</text>
</comment>
<gene>
    <name evidence="1" type="ORF">FBZ90_10884</name>
</gene>
<dbReference type="EMBL" id="VITR01000008">
    <property type="protein sequence ID" value="TWB41060.1"/>
    <property type="molecule type" value="Genomic_DNA"/>
</dbReference>
<name>A0A560H662_9PROT</name>
<sequence>MGLGTKGWFGRAAATFGLDALIRRAGMTDGRPFPSFPLMVYSGPTAGARGQWPRALGRAGPCG</sequence>
<dbReference type="Proteomes" id="UP000315751">
    <property type="component" value="Unassembled WGS sequence"/>
</dbReference>
<keyword evidence="2" id="KW-1185">Reference proteome</keyword>
<evidence type="ECO:0000313" key="2">
    <source>
        <dbReference type="Proteomes" id="UP000315751"/>
    </source>
</evidence>
<organism evidence="1 2">
    <name type="scientific">Nitrospirillum amazonense</name>
    <dbReference type="NCBI Taxonomy" id="28077"/>
    <lineage>
        <taxon>Bacteria</taxon>
        <taxon>Pseudomonadati</taxon>
        <taxon>Pseudomonadota</taxon>
        <taxon>Alphaproteobacteria</taxon>
        <taxon>Rhodospirillales</taxon>
        <taxon>Azospirillaceae</taxon>
        <taxon>Nitrospirillum</taxon>
    </lineage>
</organism>
<proteinExistence type="predicted"/>
<accession>A0A560H662</accession>